<evidence type="ECO:0000313" key="13">
    <source>
        <dbReference type="Proteomes" id="UP000887568"/>
    </source>
</evidence>
<evidence type="ECO:0000256" key="4">
    <source>
        <dbReference type="ARBA" id="ARBA00022502"/>
    </source>
</evidence>
<keyword evidence="13" id="KW-1185">Reference proteome</keyword>
<feature type="transmembrane region" description="Helical" evidence="11">
    <location>
        <begin position="175"/>
        <end position="197"/>
    </location>
</feature>
<dbReference type="Proteomes" id="UP000887568">
    <property type="component" value="Unplaced"/>
</dbReference>
<proteinExistence type="inferred from homology"/>
<keyword evidence="5 11" id="KW-0328">Glycosyltransferase</keyword>
<dbReference type="RefSeq" id="XP_038053278.1">
    <property type="nucleotide sequence ID" value="XM_038197350.1"/>
</dbReference>
<name>A0A913ZNA8_PATMI</name>
<feature type="transmembrane region" description="Helical" evidence="11">
    <location>
        <begin position="29"/>
        <end position="52"/>
    </location>
</feature>
<evidence type="ECO:0000256" key="8">
    <source>
        <dbReference type="ARBA" id="ARBA00022824"/>
    </source>
</evidence>
<keyword evidence="9 11" id="KW-1133">Transmembrane helix</keyword>
<dbReference type="GO" id="GO:0000009">
    <property type="term" value="F:alpha-1,6-mannosyltransferase activity"/>
    <property type="evidence" value="ECO:0007669"/>
    <property type="project" value="InterPro"/>
</dbReference>
<evidence type="ECO:0000256" key="9">
    <source>
        <dbReference type="ARBA" id="ARBA00022989"/>
    </source>
</evidence>
<dbReference type="OrthoDB" id="10252502at2759"/>
<accession>A0A913ZNA8</accession>
<evidence type="ECO:0000256" key="5">
    <source>
        <dbReference type="ARBA" id="ARBA00022676"/>
    </source>
</evidence>
<evidence type="ECO:0000256" key="2">
    <source>
        <dbReference type="ARBA" id="ARBA00004687"/>
    </source>
</evidence>
<evidence type="ECO:0000256" key="1">
    <source>
        <dbReference type="ARBA" id="ARBA00004477"/>
    </source>
</evidence>
<dbReference type="OMA" id="GALFIWC"/>
<dbReference type="EC" id="2.4.1.-" evidence="11"/>
<protein>
    <recommendedName>
        <fullName evidence="11">GPI mannosyltransferase 2</fullName>
        <ecNumber evidence="11">2.4.1.-</ecNumber>
    </recommendedName>
</protein>
<dbReference type="GO" id="GO:0031501">
    <property type="term" value="C:mannosyltransferase complex"/>
    <property type="evidence" value="ECO:0007669"/>
    <property type="project" value="TreeGrafter"/>
</dbReference>
<evidence type="ECO:0000256" key="6">
    <source>
        <dbReference type="ARBA" id="ARBA00022679"/>
    </source>
</evidence>
<feature type="transmembrane region" description="Helical" evidence="11">
    <location>
        <begin position="217"/>
        <end position="244"/>
    </location>
</feature>
<feature type="transmembrane region" description="Helical" evidence="11">
    <location>
        <begin position="277"/>
        <end position="299"/>
    </location>
</feature>
<evidence type="ECO:0000256" key="10">
    <source>
        <dbReference type="ARBA" id="ARBA00023136"/>
    </source>
</evidence>
<dbReference type="CTD" id="55650"/>
<dbReference type="GO" id="GO:0004376">
    <property type="term" value="F:GPI mannosyltransferase activity"/>
    <property type="evidence" value="ECO:0007669"/>
    <property type="project" value="InterPro"/>
</dbReference>
<dbReference type="GO" id="GO:0005789">
    <property type="term" value="C:endoplasmic reticulum membrane"/>
    <property type="evidence" value="ECO:0007669"/>
    <property type="project" value="UniProtKB-SubCell"/>
</dbReference>
<dbReference type="EnsemblMetazoa" id="XM_038197350.1">
    <property type="protein sequence ID" value="XP_038053278.1"/>
    <property type="gene ID" value="LOC119725780"/>
</dbReference>
<keyword evidence="6 11" id="KW-0808">Transferase</keyword>
<feature type="transmembrane region" description="Helical" evidence="11">
    <location>
        <begin position="137"/>
        <end position="163"/>
    </location>
</feature>
<keyword evidence="7 11" id="KW-0812">Transmembrane</keyword>
<comment type="caution">
    <text evidence="11">Lacks conserved residue(s) required for the propagation of feature annotation.</text>
</comment>
<dbReference type="PANTHER" id="PTHR12468:SF2">
    <property type="entry name" value="GPI MANNOSYLTRANSFERASE 2"/>
    <property type="match status" value="1"/>
</dbReference>
<comment type="subcellular location">
    <subcellularLocation>
        <location evidence="1 11">Endoplasmic reticulum membrane</location>
        <topology evidence="1 11">Multi-pass membrane protein</topology>
    </subcellularLocation>
</comment>
<evidence type="ECO:0000256" key="3">
    <source>
        <dbReference type="ARBA" id="ARBA00008698"/>
    </source>
</evidence>
<comment type="function">
    <text evidence="11">Mannosyltransferase involved in glycosylphosphatidylinositol-anchor biosynthesis.</text>
</comment>
<dbReference type="GeneID" id="119725780"/>
<dbReference type="PANTHER" id="PTHR12468">
    <property type="entry name" value="GPI MANNOSYLTRANSFERASE 2"/>
    <property type="match status" value="1"/>
</dbReference>
<evidence type="ECO:0000256" key="11">
    <source>
        <dbReference type="RuleBase" id="RU363112"/>
    </source>
</evidence>
<organism evidence="12 13">
    <name type="scientific">Patiria miniata</name>
    <name type="common">Bat star</name>
    <name type="synonym">Asterina miniata</name>
    <dbReference type="NCBI Taxonomy" id="46514"/>
    <lineage>
        <taxon>Eukaryota</taxon>
        <taxon>Metazoa</taxon>
        <taxon>Echinodermata</taxon>
        <taxon>Eleutherozoa</taxon>
        <taxon>Asterozoa</taxon>
        <taxon>Asteroidea</taxon>
        <taxon>Valvatacea</taxon>
        <taxon>Valvatida</taxon>
        <taxon>Asterinidae</taxon>
        <taxon>Patiria</taxon>
    </lineage>
</organism>
<dbReference type="GO" id="GO:0006506">
    <property type="term" value="P:GPI anchor biosynthetic process"/>
    <property type="evidence" value="ECO:0007669"/>
    <property type="project" value="UniProtKB-KW"/>
</dbReference>
<comment type="similarity">
    <text evidence="3 11">Belongs to the PIGV family.</text>
</comment>
<dbReference type="AlphaFoldDB" id="A0A913ZNA8"/>
<dbReference type="Pfam" id="PF04188">
    <property type="entry name" value="Mannosyl_trans2"/>
    <property type="match status" value="1"/>
</dbReference>
<keyword evidence="10 11" id="KW-0472">Membrane</keyword>
<comment type="pathway">
    <text evidence="2 11">Glycolipid biosynthesis; glycosylphosphatidylinositol-anchor biosynthesis.</text>
</comment>
<keyword evidence="4 11" id="KW-0337">GPI-anchor biosynthesis</keyword>
<reference evidence="12" key="1">
    <citation type="submission" date="2022-11" db="UniProtKB">
        <authorList>
            <consortium name="EnsemblMetazoa"/>
        </authorList>
    </citation>
    <scope>IDENTIFICATION</scope>
</reference>
<evidence type="ECO:0000256" key="7">
    <source>
        <dbReference type="ARBA" id="ARBA00022692"/>
    </source>
</evidence>
<dbReference type="InterPro" id="IPR007315">
    <property type="entry name" value="PIG-V/Gpi18"/>
</dbReference>
<evidence type="ECO:0000313" key="12">
    <source>
        <dbReference type="EnsemblMetazoa" id="XP_038053278.1"/>
    </source>
</evidence>
<keyword evidence="8 11" id="KW-0256">Endoplasmic reticulum</keyword>
<feature type="transmembrane region" description="Helical" evidence="11">
    <location>
        <begin position="518"/>
        <end position="540"/>
    </location>
</feature>
<sequence>MYLILTGCMLCSVNENTAKMTRKHKAKGLYAVSVAVFALLSRLSVILMQVIVGNLLPDHHADAFHLDPVPNPSASDEIVHFLVDGFTKWDASYFLHIAQHGYTKPQMFAFFPLYPSLVRVLTDFFVMPVQNLFSLHMSLYSCVVLSAVTLNICFFCSAAILLYYLGVRVLSSQKLAYKAALLFCINPASVFMTAAYTESLFASLSFAGMLALECDRFLGSAILFALSGAARSNGFISIGFLVYFAMRKIADLLIDVKCQRQKSGPVLWQLTRCHVKYIVVIVSILPLTMLIVIVLLPFISFQVYTFMMICTDERNIPSFLTINVPVSDHGESWCYKNFPIPYSEIQSKHWNVGFLRYYEFKKFPNFLLAFPMVVLCADAILKYCKKRWHYVCVLGLVETQKVRLETRTIFGKSGLDVFGNKLFVHIVHLAALLGFGVTCMHVQVVTRFISSSCPIVFWYAAHLTTDENTETSQPQRNQRDTTQNIPAFRGNISLFDISKNELIVQYMKWREQGLRTKLVLGYFAGYCLIGIVMHCNFLPWT</sequence>